<evidence type="ECO:0000256" key="3">
    <source>
        <dbReference type="RuleBase" id="RU363009"/>
    </source>
</evidence>
<dbReference type="Pfam" id="PF25440">
    <property type="entry name" value="Beta-prop_RIC1_2nd"/>
    <property type="match status" value="1"/>
</dbReference>
<dbReference type="EMBL" id="JAKROA010000004">
    <property type="protein sequence ID" value="KAL5107629.1"/>
    <property type="molecule type" value="Genomic_DNA"/>
</dbReference>
<gene>
    <name evidence="6" type="ORF">TcWFU_004269</name>
</gene>
<sequence length="1485" mass="166312">MYYFTDSPTILTDLPNDLTCSIASTDDGRFVAVVVNNHIYFHCQKSLTLLGQYRHKPQAVETNGNLVFVAWNSTSDVLLLRTDLGFLCLVYLSLTELDQLDQGRAARTHYEITVKSVKLLQKLGQFHCCMPTYSKIIAGDRNGRVVCLSWLGEVLRNEGFNLHAITVQSEFGSNAVMDRICTSVNCQSLHWAPTLGGFLVTLTDCRLLLVILPLSRLVPEFIRAIWLTSAEDSSAISVNSRFRGFAVGTSKGEVTSYHLEETSNMPITSQKFRLPDLVRHGIDKMPDSVKTLAWSPDGYCLAVAWSTHGMALWSVFGSLLYSTLLDQTEVTRFFAPLNFCWTLQGLHLWTISAFVDDQDRRAREECLNAFKERILHSCNALPQTQRQVARNVAKMRSDLHLDDSSGDTSDDCNHNFLMVFHLAKSALATNPTEDNHLHLLLCTADAIMVTIRRFLHSRRSMLHVPLPLAYVRANFPLKFAALNPQGSQVVVAGSRGFAICVLSSLRWRLFGNVSQEQTFEVHAGLAWWGRFVCCCAFNHIAIHCEIRCYPTTEKLDDRFASIVALESSVRPLVLDVVGNRLIVFSTDSHYRSFNLSVGPRPHEVVLTPHSTFNLASFFPYAVCLTRILPFSLHSHSPNVLSHVNRDETPWQTQGVEAEESTLLVTYAGNLLLLPNLGSLLNEPKIDENSSAFAGFFGFGGKKDINMKKYQDTFSPTLIASRVEVLWSPTASTPCTSAPQRPAEVPNLSDDEEEEEDDIWSEEPRGFSLVNGGRYGTCIPISPPLLSDSIWLFCGIDGMRIWLPLDTGSLRRSSGGASDTPISSSVDRKSSGMYFSLGTAPKASRRVMISLGLDALSYPLVIFLDKAVFVTVQSDYLRVERSYSDLLADACIQMPHYSINFKTNLFLPYLLKDLLRKNLSDVALDLAFAYQYLPYFQHILELLLHQVLEEEATSKYPIPDPLLPQVTAFVEQFPHFLDVVVQCTRKTEVTWWRYLFCALGRRPKGIFDHAISLGQLDTAASCLVILQNSETQATCKQCALLLLETAIKQSQWHHVRDLMRFLKATTLSANSTDVLSEADAFVEHIKCRFLREGAWKSLEEIFANLSPPSPLQTSTLTIQDGMPEPVEALNSPLPQWLLANRKHVMDVDDWPQCFLHLHTDFSWFLPIGVQKEDVFACTQKRPGFAQAVNGMKVDPTLTLETHPPAWHYNFTEESPTFSQALLAQQQVHLLLNHLLSIVHKLEPPASESFLGPSEEALFCWTLIVAILQLDKEAIIRVFSLLLKMDVHLANNTDTVPSSSSSSPMTLLLHRILNGIEALECLLSANPRTTPEYSNFFTELKPIVRKIVQPPSEAKQLMAVERKPTGQSSTCLVPNLEKKESSFTKERVEKRMVVPILTSSSMQALRSQDHVAADFESAAEDHLGRAVAKGVWSSSAEGAEAYDDLKTYVVPQVSEAVQKVCRPRCYRHWPLSCLTRFDLVDCGVGLC</sequence>
<keyword evidence="3" id="KW-0999">Mitochondrion inner membrane</keyword>
<dbReference type="InterPro" id="IPR040096">
    <property type="entry name" value="Ric1"/>
</dbReference>
<comment type="function">
    <text evidence="3">Component of the MICOS complex, a large protein complex of the mitochondrial inner membrane that plays crucial roles in the maintenance of crista junctions, inner membrane architecture, and formation of contact sites to the outer membrane.</text>
</comment>
<feature type="compositionally biased region" description="Acidic residues" evidence="4">
    <location>
        <begin position="748"/>
        <end position="760"/>
    </location>
</feature>
<comment type="subcellular location">
    <subcellularLocation>
        <location evidence="1">Membrane</location>
    </subcellularLocation>
    <subcellularLocation>
        <location evidence="3">Mitochondrion inner membrane</location>
        <topology evidence="3">Single-pass membrane protein</topology>
    </subcellularLocation>
</comment>
<keyword evidence="7" id="KW-1185">Reference proteome</keyword>
<organism evidence="6 7">
    <name type="scientific">Taenia crassiceps</name>
    <dbReference type="NCBI Taxonomy" id="6207"/>
    <lineage>
        <taxon>Eukaryota</taxon>
        <taxon>Metazoa</taxon>
        <taxon>Spiralia</taxon>
        <taxon>Lophotrochozoa</taxon>
        <taxon>Platyhelminthes</taxon>
        <taxon>Cestoda</taxon>
        <taxon>Eucestoda</taxon>
        <taxon>Cyclophyllidea</taxon>
        <taxon>Taeniidae</taxon>
        <taxon>Taenia</taxon>
    </lineage>
</organism>
<evidence type="ECO:0000259" key="5">
    <source>
        <dbReference type="Pfam" id="PF07064"/>
    </source>
</evidence>
<evidence type="ECO:0000256" key="2">
    <source>
        <dbReference type="ARBA" id="ARBA00023136"/>
    </source>
</evidence>
<comment type="caution">
    <text evidence="6">The sequence shown here is derived from an EMBL/GenBank/DDBJ whole genome shotgun (WGS) entry which is preliminary data.</text>
</comment>
<evidence type="ECO:0000256" key="1">
    <source>
        <dbReference type="ARBA" id="ARBA00004370"/>
    </source>
</evidence>
<reference evidence="6 7" key="1">
    <citation type="journal article" date="2022" name="Front. Cell. Infect. Microbiol.">
        <title>The Genomes of Two Strains of Taenia crassiceps the Animal Model for the Study of Human Cysticercosis.</title>
        <authorList>
            <person name="Bobes R.J."/>
            <person name="Estrada K."/>
            <person name="Rios-Valencia D.G."/>
            <person name="Calderon-Gallegos A."/>
            <person name="de la Torre P."/>
            <person name="Carrero J.C."/>
            <person name="Sanchez-Flores A."/>
            <person name="Laclette J.P."/>
        </authorList>
    </citation>
    <scope>NUCLEOTIDE SEQUENCE [LARGE SCALE GENOMIC DNA]</scope>
    <source>
        <strain evidence="6">WFUcys</strain>
    </source>
</reference>
<feature type="region of interest" description="Disordered" evidence="4">
    <location>
        <begin position="730"/>
        <end position="761"/>
    </location>
</feature>
<dbReference type="Pfam" id="PF15884">
    <property type="entry name" value="QIL1"/>
    <property type="match status" value="1"/>
</dbReference>
<name>A0ABR4QDD9_9CEST</name>
<comment type="similarity">
    <text evidence="3">Belongs to the MICOS complex subunit Mic13 family.</text>
</comment>
<protein>
    <recommendedName>
        <fullName evidence="3">MICOS complex subunit MIC13</fullName>
    </recommendedName>
</protein>
<accession>A0ABR4QDD9</accession>
<dbReference type="SUPFAM" id="SSF50978">
    <property type="entry name" value="WD40 repeat-like"/>
    <property type="match status" value="1"/>
</dbReference>
<dbReference type="InterPro" id="IPR026769">
    <property type="entry name" value="Mic13"/>
</dbReference>
<dbReference type="PANTHER" id="PTHR22746">
    <property type="entry name" value="RAB6A-GEF COMPLEX PARTNER PROTEIN 1"/>
    <property type="match status" value="1"/>
</dbReference>
<dbReference type="InterPro" id="IPR036322">
    <property type="entry name" value="WD40_repeat_dom_sf"/>
</dbReference>
<feature type="domain" description="RIC1 C-terminal alpha solenoid region" evidence="5">
    <location>
        <begin position="908"/>
        <end position="1069"/>
    </location>
</feature>
<evidence type="ECO:0000313" key="6">
    <source>
        <dbReference type="EMBL" id="KAL5107629.1"/>
    </source>
</evidence>
<comment type="subunit">
    <text evidence="3">Component of the mitochondrial contact site and cristae organizing system (MICOS) complex.</text>
</comment>
<dbReference type="PANTHER" id="PTHR22746:SF10">
    <property type="entry name" value="GUANINE NUCLEOTIDE EXCHANGE FACTOR SUBUNIT RIC1"/>
    <property type="match status" value="1"/>
</dbReference>
<keyword evidence="3" id="KW-0496">Mitochondrion</keyword>
<evidence type="ECO:0000256" key="4">
    <source>
        <dbReference type="SAM" id="MobiDB-lite"/>
    </source>
</evidence>
<proteinExistence type="inferred from homology"/>
<keyword evidence="2" id="KW-0472">Membrane</keyword>
<dbReference type="InterPro" id="IPR009771">
    <property type="entry name" value="RIC1_C"/>
</dbReference>
<evidence type="ECO:0000313" key="7">
    <source>
        <dbReference type="Proteomes" id="UP001651158"/>
    </source>
</evidence>
<dbReference type="Proteomes" id="UP001651158">
    <property type="component" value="Unassembled WGS sequence"/>
</dbReference>
<dbReference type="Pfam" id="PF07064">
    <property type="entry name" value="RIC1"/>
    <property type="match status" value="1"/>
</dbReference>